<proteinExistence type="predicted"/>
<dbReference type="EMBL" id="IACK01159090">
    <property type="protein sequence ID" value="LAA92013.1"/>
    <property type="molecule type" value="Transcribed_RNA"/>
</dbReference>
<reference evidence="1" key="2">
    <citation type="submission" date="2017-11" db="EMBL/GenBank/DDBJ databases">
        <title>Coralsnake Venomics: Analyses of Venom Gland Transcriptomes and Proteomes of Six Brazilian Taxa.</title>
        <authorList>
            <person name="Aird S.D."/>
            <person name="Jorge da Silva N."/>
            <person name="Qiu L."/>
            <person name="Villar-Briones A."/>
            <person name="Aparecida-Saddi V."/>
            <person name="Campos-Telles M.P."/>
            <person name="Grau M."/>
            <person name="Mikheyev A.S."/>
        </authorList>
    </citation>
    <scope>NUCLEOTIDE SEQUENCE</scope>
    <source>
        <tissue evidence="1">Venom_gland</tissue>
    </source>
</reference>
<reference evidence="1" key="1">
    <citation type="submission" date="2017-07" db="EMBL/GenBank/DDBJ databases">
        <authorList>
            <person name="Mikheyev A."/>
            <person name="Grau M."/>
        </authorList>
    </citation>
    <scope>NUCLEOTIDE SEQUENCE</scope>
    <source>
        <tissue evidence="1">Venom_gland</tissue>
    </source>
</reference>
<evidence type="ECO:0000313" key="1">
    <source>
        <dbReference type="EMBL" id="LAA92013.1"/>
    </source>
</evidence>
<organism evidence="1">
    <name type="scientific">Micrurus lemniscatus lemniscatus</name>
    <dbReference type="NCBI Taxonomy" id="129467"/>
    <lineage>
        <taxon>Eukaryota</taxon>
        <taxon>Metazoa</taxon>
        <taxon>Chordata</taxon>
        <taxon>Craniata</taxon>
        <taxon>Vertebrata</taxon>
        <taxon>Euteleostomi</taxon>
        <taxon>Lepidosauria</taxon>
        <taxon>Squamata</taxon>
        <taxon>Bifurcata</taxon>
        <taxon>Unidentata</taxon>
        <taxon>Episquamata</taxon>
        <taxon>Toxicofera</taxon>
        <taxon>Serpentes</taxon>
        <taxon>Colubroidea</taxon>
        <taxon>Elapidae</taxon>
        <taxon>Elapinae</taxon>
        <taxon>Micrurus</taxon>
    </lineage>
</organism>
<accession>A0A2D4J6F5</accession>
<dbReference type="AlphaFoldDB" id="A0A2D4J6F5"/>
<sequence length="117" mass="13305">MTGFHTYNHCSIPMVIWSKFRCLETEINLSELHCPRVLGSPIVNLLSRLPTSKVNGKNQTHHDRMVHSTAAAIRLTTVTKDCKIRYTSTASLNDRNFVVVVEDYLYQLSNPHTPIPI</sequence>
<name>A0A2D4J6F5_MICLE</name>
<protein>
    <submittedName>
        <fullName evidence="1">Uncharacterized protein</fullName>
    </submittedName>
</protein>